<protein>
    <submittedName>
        <fullName evidence="1">Predicted protein</fullName>
    </submittedName>
</protein>
<dbReference type="AlphaFoldDB" id="D7MHK8"/>
<evidence type="ECO:0000313" key="2">
    <source>
        <dbReference type="Proteomes" id="UP000008694"/>
    </source>
</evidence>
<dbReference type="Gramene" id="Al_scaffold_0007_3062">
    <property type="protein sequence ID" value="Al_scaffold_0007_3062"/>
    <property type="gene ID" value="Al_scaffold_0007_3062"/>
</dbReference>
<name>D7MHK8_ARALL</name>
<sequence>MLPLCLLDTSIRRKAMVLASADANGRTLCTTVSQGQDPLFRHRQYFPICLCLCFSL</sequence>
<dbReference type="Proteomes" id="UP000008694">
    <property type="component" value="Unassembled WGS sequence"/>
</dbReference>
<dbReference type="EMBL" id="GL348719">
    <property type="protein sequence ID" value="EFH44649.1"/>
    <property type="molecule type" value="Genomic_DNA"/>
</dbReference>
<proteinExistence type="predicted"/>
<dbReference type="HOGENOM" id="CLU_3016972_0_0_1"/>
<gene>
    <name evidence="1" type="ORF">ARALYDRAFT_659007</name>
</gene>
<accession>D7MHK8</accession>
<keyword evidence="2" id="KW-1185">Reference proteome</keyword>
<organism evidence="2">
    <name type="scientific">Arabidopsis lyrata subsp. lyrata</name>
    <name type="common">Lyre-leaved rock-cress</name>
    <dbReference type="NCBI Taxonomy" id="81972"/>
    <lineage>
        <taxon>Eukaryota</taxon>
        <taxon>Viridiplantae</taxon>
        <taxon>Streptophyta</taxon>
        <taxon>Embryophyta</taxon>
        <taxon>Tracheophyta</taxon>
        <taxon>Spermatophyta</taxon>
        <taxon>Magnoliopsida</taxon>
        <taxon>eudicotyledons</taxon>
        <taxon>Gunneridae</taxon>
        <taxon>Pentapetalae</taxon>
        <taxon>rosids</taxon>
        <taxon>malvids</taxon>
        <taxon>Brassicales</taxon>
        <taxon>Brassicaceae</taxon>
        <taxon>Camelineae</taxon>
        <taxon>Arabidopsis</taxon>
    </lineage>
</organism>
<evidence type="ECO:0000313" key="1">
    <source>
        <dbReference type="EMBL" id="EFH44649.1"/>
    </source>
</evidence>
<reference evidence="2" key="1">
    <citation type="journal article" date="2011" name="Nat. Genet.">
        <title>The Arabidopsis lyrata genome sequence and the basis of rapid genome size change.</title>
        <authorList>
            <person name="Hu T.T."/>
            <person name="Pattyn P."/>
            <person name="Bakker E.G."/>
            <person name="Cao J."/>
            <person name="Cheng J.-F."/>
            <person name="Clark R.M."/>
            <person name="Fahlgren N."/>
            <person name="Fawcett J.A."/>
            <person name="Grimwood J."/>
            <person name="Gundlach H."/>
            <person name="Haberer G."/>
            <person name="Hollister J.D."/>
            <person name="Ossowski S."/>
            <person name="Ottilar R.P."/>
            <person name="Salamov A.A."/>
            <person name="Schneeberger K."/>
            <person name="Spannagl M."/>
            <person name="Wang X."/>
            <person name="Yang L."/>
            <person name="Nasrallah M.E."/>
            <person name="Bergelson J."/>
            <person name="Carrington J.C."/>
            <person name="Gaut B.S."/>
            <person name="Schmutz J."/>
            <person name="Mayer K.F.X."/>
            <person name="Van de Peer Y."/>
            <person name="Grigoriev I.V."/>
            <person name="Nordborg M."/>
            <person name="Weigel D."/>
            <person name="Guo Y.-L."/>
        </authorList>
    </citation>
    <scope>NUCLEOTIDE SEQUENCE [LARGE SCALE GENOMIC DNA]</scope>
    <source>
        <strain evidence="2">cv. MN47</strain>
    </source>
</reference>
<dbReference type="eggNOG" id="KOG0698">
    <property type="taxonomic scope" value="Eukaryota"/>
</dbReference>